<reference evidence="1" key="1">
    <citation type="submission" date="2012-05" db="EMBL/GenBank/DDBJ databases">
        <authorList>
            <person name="Krishnakumar V."/>
            <person name="Cheung F."/>
            <person name="Xiao Y."/>
            <person name="Chan A."/>
            <person name="Moskal W.A."/>
            <person name="Town C.D."/>
        </authorList>
    </citation>
    <scope>NUCLEOTIDE SEQUENCE</scope>
</reference>
<dbReference type="EMBL" id="BT149641">
    <property type="protein sequence ID" value="AFK49435.1"/>
    <property type="molecule type" value="mRNA"/>
</dbReference>
<evidence type="ECO:0000313" key="1">
    <source>
        <dbReference type="EMBL" id="AFK49435.1"/>
    </source>
</evidence>
<accession>I3TA93</accession>
<dbReference type="AlphaFoldDB" id="I3TA93"/>
<protein>
    <submittedName>
        <fullName evidence="1">Uncharacterized protein</fullName>
    </submittedName>
</protein>
<name>I3TA93_MEDTR</name>
<sequence>MVLITIRIIRVINFSLKPIVKFRFRMNFNITKNTFIIKKILPMNNPIIPIETMIIGLNLVFNANILMTHVLNFDRNVAPRPFEREGGWIVKMVNGVDVIGDWFELFFTGFEFGECS</sequence>
<organism evidence="1">
    <name type="scientific">Medicago truncatula</name>
    <name type="common">Barrel medic</name>
    <name type="synonym">Medicago tribuloides</name>
    <dbReference type="NCBI Taxonomy" id="3880"/>
    <lineage>
        <taxon>Eukaryota</taxon>
        <taxon>Viridiplantae</taxon>
        <taxon>Streptophyta</taxon>
        <taxon>Embryophyta</taxon>
        <taxon>Tracheophyta</taxon>
        <taxon>Spermatophyta</taxon>
        <taxon>Magnoliopsida</taxon>
        <taxon>eudicotyledons</taxon>
        <taxon>Gunneridae</taxon>
        <taxon>Pentapetalae</taxon>
        <taxon>rosids</taxon>
        <taxon>fabids</taxon>
        <taxon>Fabales</taxon>
        <taxon>Fabaceae</taxon>
        <taxon>Papilionoideae</taxon>
        <taxon>50 kb inversion clade</taxon>
        <taxon>NPAAA clade</taxon>
        <taxon>Hologalegina</taxon>
        <taxon>IRL clade</taxon>
        <taxon>Trifolieae</taxon>
        <taxon>Medicago</taxon>
    </lineage>
</organism>
<proteinExistence type="evidence at transcript level"/>